<comment type="similarity">
    <text evidence="1">Belongs to the IucA/IucC family.</text>
</comment>
<dbReference type="OrthoDB" id="495728at2"/>
<gene>
    <name evidence="4" type="ORF">TMS3_0118565</name>
</gene>
<dbReference type="GO" id="GO:0019290">
    <property type="term" value="P:siderophore biosynthetic process"/>
    <property type="evidence" value="ECO:0007669"/>
    <property type="project" value="InterPro"/>
</dbReference>
<dbReference type="PANTHER" id="PTHR34384:SF5">
    <property type="entry name" value="L-2,3-DIAMINOPROPANOATE--CITRATE LIGASE"/>
    <property type="match status" value="1"/>
</dbReference>
<dbReference type="InterPro" id="IPR007310">
    <property type="entry name" value="Aerobactin_biosyn_IucA/IucC_N"/>
</dbReference>
<dbReference type="Pfam" id="PF04183">
    <property type="entry name" value="IucA_IucC"/>
    <property type="match status" value="1"/>
</dbReference>
<dbReference type="Gene3D" id="2.30.30.1240">
    <property type="entry name" value="AscD, thumb domain, four stranded beta-sheet"/>
    <property type="match status" value="1"/>
</dbReference>
<dbReference type="InterPro" id="IPR022770">
    <property type="entry name" value="IucA/IucC-like_C"/>
</dbReference>
<dbReference type="PANTHER" id="PTHR34384">
    <property type="entry name" value="L-2,3-DIAMINOPROPANOATE--CITRATE LIGASE"/>
    <property type="match status" value="1"/>
</dbReference>
<dbReference type="Proteomes" id="UP000030063">
    <property type="component" value="Unassembled WGS sequence"/>
</dbReference>
<dbReference type="STRING" id="1395571.TMS3_0118565"/>
<dbReference type="AlphaFoldDB" id="A0A0A1YHX0"/>
<dbReference type="RefSeq" id="WP_025166698.1">
    <property type="nucleotide sequence ID" value="NZ_AWSQ01000006.1"/>
</dbReference>
<dbReference type="InterPro" id="IPR043032">
    <property type="entry name" value="PvsD/AcsD-like_thumb_helix"/>
</dbReference>
<keyword evidence="5" id="KW-1185">Reference proteome</keyword>
<reference evidence="4 5" key="1">
    <citation type="journal article" date="2014" name="Genome Announc.">
        <title>Draft Genome Sequence of Petroleum Oil-Degrading Marine Bacterium Pseudomonas taeanensis Strain MS-3, Isolated from a Crude Oil-Contaminated Seashore.</title>
        <authorList>
            <person name="Lee S.Y."/>
            <person name="Kim S.H."/>
            <person name="Lee D.G."/>
            <person name="Shin S."/>
            <person name="Yun S.H."/>
            <person name="Choi C.W."/>
            <person name="Chung Y.H."/>
            <person name="Choi J.S."/>
            <person name="Kahng H.Y."/>
            <person name="Kim S.I."/>
        </authorList>
    </citation>
    <scope>NUCLEOTIDE SEQUENCE [LARGE SCALE GENOMIC DNA]</scope>
    <source>
        <strain evidence="4 5">MS-3</strain>
    </source>
</reference>
<evidence type="ECO:0000313" key="4">
    <source>
        <dbReference type="EMBL" id="KFX68249.1"/>
    </source>
</evidence>
<dbReference type="EMBL" id="AWSQ01000006">
    <property type="protein sequence ID" value="KFX68249.1"/>
    <property type="molecule type" value="Genomic_DNA"/>
</dbReference>
<dbReference type="Gene3D" id="1.10.150.640">
    <property type="entry name" value="AcsD, thumb domain, helical bundle"/>
    <property type="match status" value="1"/>
</dbReference>
<dbReference type="eggNOG" id="COG4264">
    <property type="taxonomic scope" value="Bacteria"/>
</dbReference>
<dbReference type="InterPro" id="IPR043033">
    <property type="entry name" value="PvsD/AcsD-like_thumb_beta"/>
</dbReference>
<protein>
    <submittedName>
        <fullName evidence="4">Iron transporter</fullName>
    </submittedName>
</protein>
<evidence type="ECO:0000256" key="1">
    <source>
        <dbReference type="ARBA" id="ARBA00007832"/>
    </source>
</evidence>
<dbReference type="Gene3D" id="1.10.510.40">
    <property type="match status" value="1"/>
</dbReference>
<accession>A0A0A1YHX0</accession>
<dbReference type="InterPro" id="IPR037455">
    <property type="entry name" value="LucA/IucC-like"/>
</dbReference>
<evidence type="ECO:0000313" key="5">
    <source>
        <dbReference type="Proteomes" id="UP000030063"/>
    </source>
</evidence>
<comment type="caution">
    <text evidence="4">The sequence shown here is derived from an EMBL/GenBank/DDBJ whole genome shotgun (WGS) entry which is preliminary data.</text>
</comment>
<evidence type="ECO:0000259" key="2">
    <source>
        <dbReference type="Pfam" id="PF04183"/>
    </source>
</evidence>
<evidence type="ECO:0000259" key="3">
    <source>
        <dbReference type="Pfam" id="PF06276"/>
    </source>
</evidence>
<dbReference type="GO" id="GO:0016881">
    <property type="term" value="F:acid-amino acid ligase activity"/>
    <property type="evidence" value="ECO:0007669"/>
    <property type="project" value="UniProtKB-ARBA"/>
</dbReference>
<sequence>MTLALTPLSLRDLALDGDAQRHAIENLLNCYLREYALPRGEADLDCQGLDLPMSLRQHGARRIGIRLAQGARLLLLADRTSVLGRCRFISAPYLKRPGQGWHPLHLAELARLLLAPLNGPELHGELLQQIDNSLQITRTFLRHAHAANQLPTANRAQTDSHERTDSLLASEQHQIWGHALHPTPKSRDGVSPQDLLACSPEVGALFPLHWFRVDPALIRYQGEDPRATLRQLCGRDDLYPCHPWEVQRVLADPLVRRAQQLGLLEHLGTQGLALYPTSSVRTLYHPELAHFLKFSVHVRLTNCVRKNAWFELDSAVALTRLLTPLISELAQVQPGFELMPEPAASTLDLSALGSLEQAREVTECFGILYRQNLDASCRQRYQPRVAMALFTWDLHGQSVCQALVEQCATRLELDYATAALRWLDGYAEQLLGGVLYCLFRKGVVLEPHLQNTLLGFDEHGLPCRVWIRDLEGTKLVPQHWPAAQLEHLAERTRASLYYAPEQAWKRVAYCTLVNNLGEAIFHLAAGESGLEQRLWRQIGELLESQRQCLDDPPFLRELCAGAPLPSKENFMTRLLMRADREAGYTALPNPLTYQRAEVRP</sequence>
<feature type="domain" description="Aerobactin siderophore biosynthesis IucA/IucC-like C-terminal" evidence="3">
    <location>
        <begin position="421"/>
        <end position="581"/>
    </location>
</feature>
<name>A0A0A1YHX0_9PSED</name>
<feature type="domain" description="Aerobactin siderophore biosynthesis IucA/IucC N-terminal" evidence="2">
    <location>
        <begin position="167"/>
        <end position="390"/>
    </location>
</feature>
<proteinExistence type="inferred from homology"/>
<dbReference type="Pfam" id="PF06276">
    <property type="entry name" value="FhuF"/>
    <property type="match status" value="1"/>
</dbReference>
<organism evidence="4 5">
    <name type="scientific">Pseudomonas taeanensis MS-3</name>
    <dbReference type="NCBI Taxonomy" id="1395571"/>
    <lineage>
        <taxon>Bacteria</taxon>
        <taxon>Pseudomonadati</taxon>
        <taxon>Pseudomonadota</taxon>
        <taxon>Gammaproteobacteria</taxon>
        <taxon>Pseudomonadales</taxon>
        <taxon>Pseudomonadaceae</taxon>
        <taxon>Pseudomonas</taxon>
    </lineage>
</organism>